<dbReference type="PANTHER" id="PTHR34580:SF1">
    <property type="entry name" value="PROTEIN PAFC"/>
    <property type="match status" value="1"/>
</dbReference>
<dbReference type="Pfam" id="PF08279">
    <property type="entry name" value="HTH_11"/>
    <property type="match status" value="1"/>
</dbReference>
<comment type="caution">
    <text evidence="4">The sequence shown here is derived from an EMBL/GenBank/DDBJ whole genome shotgun (WGS) entry which is preliminary data.</text>
</comment>
<evidence type="ECO:0000313" key="5">
    <source>
        <dbReference type="Proteomes" id="UP000274843"/>
    </source>
</evidence>
<name>A0A3N2GTR3_9PSEU</name>
<dbReference type="GO" id="GO:0003700">
    <property type="term" value="F:DNA-binding transcription factor activity"/>
    <property type="evidence" value="ECO:0007669"/>
    <property type="project" value="InterPro"/>
</dbReference>
<dbReference type="InterPro" id="IPR051534">
    <property type="entry name" value="CBASS_pafABC_assoc_protein"/>
</dbReference>
<dbReference type="PANTHER" id="PTHR34580">
    <property type="match status" value="1"/>
</dbReference>
<gene>
    <name evidence="4" type="ORF">EDD35_2368</name>
</gene>
<dbReference type="SUPFAM" id="SSF46785">
    <property type="entry name" value="Winged helix' DNA-binding domain"/>
    <property type="match status" value="1"/>
</dbReference>
<organism evidence="4 5">
    <name type="scientific">Amycolatopsis thermoflava</name>
    <dbReference type="NCBI Taxonomy" id="84480"/>
    <lineage>
        <taxon>Bacteria</taxon>
        <taxon>Bacillati</taxon>
        <taxon>Actinomycetota</taxon>
        <taxon>Actinomycetes</taxon>
        <taxon>Pseudonocardiales</taxon>
        <taxon>Pseudonocardiaceae</taxon>
        <taxon>Amycolatopsis</taxon>
        <taxon>Amycolatopsis methanolica group</taxon>
    </lineage>
</organism>
<dbReference type="PROSITE" id="PS52050">
    <property type="entry name" value="WYL"/>
    <property type="match status" value="1"/>
</dbReference>
<dbReference type="InterPro" id="IPR057727">
    <property type="entry name" value="WCX_dom"/>
</dbReference>
<dbReference type="PROSITE" id="PS51000">
    <property type="entry name" value="HTH_DEOR_2"/>
    <property type="match status" value="1"/>
</dbReference>
<keyword evidence="2" id="KW-0804">Transcription</keyword>
<dbReference type="GO" id="GO:0003677">
    <property type="term" value="F:DNA binding"/>
    <property type="evidence" value="ECO:0007669"/>
    <property type="project" value="UniProtKB-KW"/>
</dbReference>
<keyword evidence="4" id="KW-0238">DNA-binding</keyword>
<protein>
    <submittedName>
        <fullName evidence="4">Putative DNA-binding transcriptional regulator YafY</fullName>
    </submittedName>
</protein>
<accession>A0A3N2GTR3</accession>
<evidence type="ECO:0000313" key="4">
    <source>
        <dbReference type="EMBL" id="ROS40041.1"/>
    </source>
</evidence>
<dbReference type="AlphaFoldDB" id="A0A3N2GTR3"/>
<dbReference type="InterPro" id="IPR036388">
    <property type="entry name" value="WH-like_DNA-bd_sf"/>
</dbReference>
<dbReference type="Gene3D" id="1.10.10.10">
    <property type="entry name" value="Winged helix-like DNA-binding domain superfamily/Winged helix DNA-binding domain"/>
    <property type="match status" value="1"/>
</dbReference>
<feature type="domain" description="HTH deoR-type" evidence="3">
    <location>
        <begin position="5"/>
        <end position="60"/>
    </location>
</feature>
<reference evidence="4 5" key="1">
    <citation type="submission" date="2018-11" db="EMBL/GenBank/DDBJ databases">
        <title>Sequencing the genomes of 1000 actinobacteria strains.</title>
        <authorList>
            <person name="Klenk H.-P."/>
        </authorList>
    </citation>
    <scope>NUCLEOTIDE SEQUENCE [LARGE SCALE GENOMIC DNA]</scope>
    <source>
        <strain evidence="4 5">DSM 44348</strain>
    </source>
</reference>
<dbReference type="InterPro" id="IPR013196">
    <property type="entry name" value="HTH_11"/>
</dbReference>
<dbReference type="EMBL" id="RKHY01000001">
    <property type="protein sequence ID" value="ROS40041.1"/>
    <property type="molecule type" value="Genomic_DNA"/>
</dbReference>
<dbReference type="InterPro" id="IPR026881">
    <property type="entry name" value="WYL_dom"/>
</dbReference>
<dbReference type="PIRSF" id="PIRSF016838">
    <property type="entry name" value="PafC"/>
    <property type="match status" value="1"/>
</dbReference>
<dbReference type="InterPro" id="IPR028349">
    <property type="entry name" value="PafC-like"/>
</dbReference>
<evidence type="ECO:0000259" key="3">
    <source>
        <dbReference type="PROSITE" id="PS51000"/>
    </source>
</evidence>
<keyword evidence="5" id="KW-1185">Reference proteome</keyword>
<dbReference type="Pfam" id="PF13280">
    <property type="entry name" value="WYL"/>
    <property type="match status" value="1"/>
</dbReference>
<dbReference type="Proteomes" id="UP000274843">
    <property type="component" value="Unassembled WGS sequence"/>
</dbReference>
<keyword evidence="1" id="KW-0805">Transcription regulation</keyword>
<sequence length="324" mass="35898">MEPMRASRLLSVLLLLQNRGRMTAEELAEELEVSVRTVYRDIESLSAAGVPVYAERGRAGGYRLLDGYRTRLTGLTGEEAQSLPLAGLPDAAAELGLGTVLTAAQLKLYAALPDELRGRAGKVAERFVLDVPGWFRGIESLPHLAEVAQAVWDSRRVSVRYRRWDNSETNRLLEPLGLILKAGNWYLAAHCDGATRTYRVSRILSLEPGAAFERPAGFDLAAYWREWSEQFERRMYPRVAVVRLSPLGRELVPFYLGAVGARALRECRAVPDEDGWLRVELPVEPGAPALGELLRFGPELQVLEPADLRDRVAAAVGRMGAFYG</sequence>
<dbReference type="InterPro" id="IPR036390">
    <property type="entry name" value="WH_DNA-bd_sf"/>
</dbReference>
<dbReference type="Pfam" id="PF25583">
    <property type="entry name" value="WCX"/>
    <property type="match status" value="1"/>
</dbReference>
<dbReference type="InterPro" id="IPR001034">
    <property type="entry name" value="DeoR_HTH"/>
</dbReference>
<evidence type="ECO:0000256" key="2">
    <source>
        <dbReference type="ARBA" id="ARBA00023163"/>
    </source>
</evidence>
<evidence type="ECO:0000256" key="1">
    <source>
        <dbReference type="ARBA" id="ARBA00023015"/>
    </source>
</evidence>
<proteinExistence type="predicted"/>